<organism evidence="4 5">
    <name type="scientific">Rubripirellula obstinata</name>
    <dbReference type="NCBI Taxonomy" id="406547"/>
    <lineage>
        <taxon>Bacteria</taxon>
        <taxon>Pseudomonadati</taxon>
        <taxon>Planctomycetota</taxon>
        <taxon>Planctomycetia</taxon>
        <taxon>Pirellulales</taxon>
        <taxon>Pirellulaceae</taxon>
        <taxon>Rubripirellula</taxon>
    </lineage>
</organism>
<keyword evidence="1" id="KW-1133">Transmembrane helix</keyword>
<feature type="transmembrane region" description="Helical" evidence="1">
    <location>
        <begin position="53"/>
        <end position="78"/>
    </location>
</feature>
<dbReference type="AlphaFoldDB" id="A0A5B1CBN3"/>
<comment type="caution">
    <text evidence="4">The sequence shown here is derived from an EMBL/GenBank/DDBJ whole genome shotgun (WGS) entry which is preliminary data.</text>
</comment>
<dbReference type="PANTHER" id="PTHR37464:SF1">
    <property type="entry name" value="BLL2463 PROTEIN"/>
    <property type="match status" value="1"/>
</dbReference>
<keyword evidence="5" id="KW-1185">Reference proteome</keyword>
<evidence type="ECO:0000313" key="5">
    <source>
        <dbReference type="Proteomes" id="UP000322699"/>
    </source>
</evidence>
<sequence length="736" mass="79770">MTLINGLLALGGLAFTIPLAIHLFYRSRFRTVDWGAMHLIEGMMRTNRRRIQWLNLLLLLVRCCVPILLAFCLARPLLTGFQALPGDAAQSVVIAIDDSRSMGFATSAGRVRMDDAHDAIDLVLDSLTRRDEIILIRSSDPSSPITRIGPATARSSIDATKPHSGPVDLAGLIQSASAAAKQASQPNPRVMVVSDFQTNMIDDASLTRLQSFAESVSDQGTKFEFLNIAADQSADQQANVSVESITMESAAAVVERQAVFLARIRNHGDDPIEAANVVWSVNGKRESSKPITVQPRSFASVKFVRTFDTPSPVAITASIEFADSLAADNQRTLAVDVIEQVNVWLVDDANKSRFLQVALSPFAFSGSPLTDPVKTTRISTADLQTKLPVSDPDVIVLAGLTEPTSNLRQIIGDYVHNGGSVILFDQAGLDQKRLNSSWGTAADSFQMPAELGESIGSDSPDGDLFAIAGRNADYSPWALFGDTSRDLFSDVQVSSYRQLRLRSGELTTTLVSLESGDPLIVMSDRGLGRIVQFAIAADASGSTLPLRPVFVPMIQQMVLDLAGSNQSMNFNVGETLVLATSDLMPPDQENAKQAAFYFTRPGQDDRLISPQELDGRSVLAVSNTSKPGVYRFRSVVKESSIAKQSIRVMEVLPSESISRGVDPARVQNAADAIGATVYGEPKSLIEDDQTGRYGREIWRWILSALLFAMIAELWISQRLGQHSSGQRSTGQQVETA</sequence>
<dbReference type="Proteomes" id="UP000322699">
    <property type="component" value="Unassembled WGS sequence"/>
</dbReference>
<keyword evidence="1" id="KW-0812">Transmembrane</keyword>
<feature type="domain" description="Aerotolerance regulator N-terminal" evidence="2">
    <location>
        <begin position="7"/>
        <end position="76"/>
    </location>
</feature>
<dbReference type="OrthoDB" id="7052926at2"/>
<dbReference type="InterPro" id="IPR029062">
    <property type="entry name" value="Class_I_gatase-like"/>
</dbReference>
<dbReference type="InterPro" id="IPR011933">
    <property type="entry name" value="Double_TM_dom"/>
</dbReference>
<dbReference type="InterPro" id="IPR002035">
    <property type="entry name" value="VWF_A"/>
</dbReference>
<dbReference type="SUPFAM" id="SSF53300">
    <property type="entry name" value="vWA-like"/>
    <property type="match status" value="1"/>
</dbReference>
<dbReference type="PANTHER" id="PTHR37464">
    <property type="entry name" value="BLL2463 PROTEIN"/>
    <property type="match status" value="1"/>
</dbReference>
<protein>
    <recommendedName>
        <fullName evidence="6">Aerotolerance regulator N-terminal domain-containing protein</fullName>
    </recommendedName>
</protein>
<dbReference type="NCBIfam" id="TIGR02226">
    <property type="entry name" value="two_anch"/>
    <property type="match status" value="1"/>
</dbReference>
<name>A0A5B1CBN3_9BACT</name>
<dbReference type="SUPFAM" id="SSF52317">
    <property type="entry name" value="Class I glutamine amidotransferase-like"/>
    <property type="match status" value="1"/>
</dbReference>
<dbReference type="EMBL" id="VRLW01000001">
    <property type="protein sequence ID" value="KAA1257641.1"/>
    <property type="molecule type" value="Genomic_DNA"/>
</dbReference>
<accession>A0A5B1CBN3</accession>
<evidence type="ECO:0000313" key="4">
    <source>
        <dbReference type="EMBL" id="KAA1257641.1"/>
    </source>
</evidence>
<dbReference type="Pfam" id="PF07584">
    <property type="entry name" value="BatA"/>
    <property type="match status" value="1"/>
</dbReference>
<dbReference type="RefSeq" id="WP_068263508.1">
    <property type="nucleotide sequence ID" value="NZ_LWSK01000048.1"/>
</dbReference>
<proteinExistence type="predicted"/>
<evidence type="ECO:0000259" key="2">
    <source>
        <dbReference type="Pfam" id="PF07584"/>
    </source>
</evidence>
<evidence type="ECO:0008006" key="6">
    <source>
        <dbReference type="Google" id="ProtNLM"/>
    </source>
</evidence>
<dbReference type="Gene3D" id="3.40.50.410">
    <property type="entry name" value="von Willebrand factor, type A domain"/>
    <property type="match status" value="1"/>
</dbReference>
<dbReference type="InterPro" id="IPR024163">
    <property type="entry name" value="Aerotolerance_reg_N"/>
</dbReference>
<dbReference type="InterPro" id="IPR036465">
    <property type="entry name" value="vWFA_dom_sf"/>
</dbReference>
<gene>
    <name evidence="4" type="ORF">LF1_01290</name>
</gene>
<reference evidence="4 5" key="1">
    <citation type="submission" date="2019-08" db="EMBL/GenBank/DDBJ databases">
        <title>Deep-cultivation of Planctomycetes and their phenomic and genomic characterization uncovers novel biology.</title>
        <authorList>
            <person name="Wiegand S."/>
            <person name="Jogler M."/>
            <person name="Boedeker C."/>
            <person name="Pinto D."/>
            <person name="Vollmers J."/>
            <person name="Rivas-Marin E."/>
            <person name="Kohn T."/>
            <person name="Peeters S.H."/>
            <person name="Heuer A."/>
            <person name="Rast P."/>
            <person name="Oberbeckmann S."/>
            <person name="Bunk B."/>
            <person name="Jeske O."/>
            <person name="Meyerdierks A."/>
            <person name="Storesund J.E."/>
            <person name="Kallscheuer N."/>
            <person name="Luecker S."/>
            <person name="Lage O.M."/>
            <person name="Pohl T."/>
            <person name="Merkel B.J."/>
            <person name="Hornburger P."/>
            <person name="Mueller R.-W."/>
            <person name="Bruemmer F."/>
            <person name="Labrenz M."/>
            <person name="Spormann A.M."/>
            <person name="Op Den Camp H."/>
            <person name="Overmann J."/>
            <person name="Amann R."/>
            <person name="Jetten M.S.M."/>
            <person name="Mascher T."/>
            <person name="Medema M.H."/>
            <person name="Devos D.P."/>
            <person name="Kaster A.-K."/>
            <person name="Ovreas L."/>
            <person name="Rohde M."/>
            <person name="Galperin M.Y."/>
            <person name="Jogler C."/>
        </authorList>
    </citation>
    <scope>NUCLEOTIDE SEQUENCE [LARGE SCALE GENOMIC DNA]</scope>
    <source>
        <strain evidence="4 5">LF1</strain>
    </source>
</reference>
<keyword evidence="1" id="KW-0472">Membrane</keyword>
<feature type="transmembrane region" description="Helical" evidence="1">
    <location>
        <begin position="6"/>
        <end position="25"/>
    </location>
</feature>
<evidence type="ECO:0000256" key="1">
    <source>
        <dbReference type="SAM" id="Phobius"/>
    </source>
</evidence>
<feature type="domain" description="VWFA" evidence="3">
    <location>
        <begin position="92"/>
        <end position="196"/>
    </location>
</feature>
<evidence type="ECO:0000259" key="3">
    <source>
        <dbReference type="Pfam" id="PF13519"/>
    </source>
</evidence>
<dbReference type="Pfam" id="PF13519">
    <property type="entry name" value="VWA_2"/>
    <property type="match status" value="1"/>
</dbReference>